<dbReference type="GO" id="GO:0003700">
    <property type="term" value="F:DNA-binding transcription factor activity"/>
    <property type="evidence" value="ECO:0007669"/>
    <property type="project" value="InterPro"/>
</dbReference>
<proteinExistence type="inferred from homology"/>
<reference evidence="7" key="1">
    <citation type="submission" date="2017-08" db="EMBL/GenBank/DDBJ databases">
        <title>A dynamic microbial community with high functional redundancy inhabits the cold, oxic subseafloor aquifer.</title>
        <authorList>
            <person name="Tully B.J."/>
            <person name="Wheat C.G."/>
            <person name="Glazer B.T."/>
            <person name="Huber J.A."/>
        </authorList>
    </citation>
    <scope>NUCLEOTIDE SEQUENCE [LARGE SCALE GENOMIC DNA]</scope>
</reference>
<name>A0A2A5CGN1_9GAMM</name>
<dbReference type="Gene3D" id="3.40.190.10">
    <property type="entry name" value="Periplasmic binding protein-like II"/>
    <property type="match status" value="2"/>
</dbReference>
<dbReference type="Pfam" id="PF03466">
    <property type="entry name" value="LysR_substrate"/>
    <property type="match status" value="1"/>
</dbReference>
<comment type="caution">
    <text evidence="6">The sequence shown here is derived from an EMBL/GenBank/DDBJ whole genome shotgun (WGS) entry which is preliminary data.</text>
</comment>
<feature type="domain" description="HTH lysR-type" evidence="5">
    <location>
        <begin position="2"/>
        <end position="59"/>
    </location>
</feature>
<dbReference type="InterPro" id="IPR005119">
    <property type="entry name" value="LysR_subst-bd"/>
</dbReference>
<organism evidence="6 7">
    <name type="scientific">SAR86 cluster bacterium</name>
    <dbReference type="NCBI Taxonomy" id="2030880"/>
    <lineage>
        <taxon>Bacteria</taxon>
        <taxon>Pseudomonadati</taxon>
        <taxon>Pseudomonadota</taxon>
        <taxon>Gammaproteobacteria</taxon>
        <taxon>SAR86 cluster</taxon>
    </lineage>
</organism>
<comment type="similarity">
    <text evidence="1">Belongs to the LysR transcriptional regulatory family.</text>
</comment>
<evidence type="ECO:0000259" key="5">
    <source>
        <dbReference type="PROSITE" id="PS50931"/>
    </source>
</evidence>
<dbReference type="InterPro" id="IPR036390">
    <property type="entry name" value="WH_DNA-bd_sf"/>
</dbReference>
<keyword evidence="3" id="KW-0238">DNA-binding</keyword>
<evidence type="ECO:0000256" key="4">
    <source>
        <dbReference type="ARBA" id="ARBA00023163"/>
    </source>
</evidence>
<evidence type="ECO:0000313" key="6">
    <source>
        <dbReference type="EMBL" id="PCJ42903.1"/>
    </source>
</evidence>
<dbReference type="InterPro" id="IPR036388">
    <property type="entry name" value="WH-like_DNA-bd_sf"/>
</dbReference>
<dbReference type="InterPro" id="IPR000847">
    <property type="entry name" value="LysR_HTH_N"/>
</dbReference>
<dbReference type="Proteomes" id="UP000228987">
    <property type="component" value="Unassembled WGS sequence"/>
</dbReference>
<dbReference type="Gene3D" id="1.10.10.10">
    <property type="entry name" value="Winged helix-like DNA-binding domain superfamily/Winged helix DNA-binding domain"/>
    <property type="match status" value="1"/>
</dbReference>
<dbReference type="PANTHER" id="PTHR30346:SF0">
    <property type="entry name" value="HCA OPERON TRANSCRIPTIONAL ACTIVATOR HCAR"/>
    <property type="match status" value="1"/>
</dbReference>
<dbReference type="Pfam" id="PF00126">
    <property type="entry name" value="HTH_1"/>
    <property type="match status" value="1"/>
</dbReference>
<protein>
    <submittedName>
        <fullName evidence="6">LysR family transcriptional regulator</fullName>
    </submittedName>
</protein>
<dbReference type="SUPFAM" id="SSF53850">
    <property type="entry name" value="Periplasmic binding protein-like II"/>
    <property type="match status" value="1"/>
</dbReference>
<dbReference type="SUPFAM" id="SSF46785">
    <property type="entry name" value="Winged helix' DNA-binding domain"/>
    <property type="match status" value="1"/>
</dbReference>
<evidence type="ECO:0000256" key="2">
    <source>
        <dbReference type="ARBA" id="ARBA00023015"/>
    </source>
</evidence>
<dbReference type="PRINTS" id="PR00039">
    <property type="entry name" value="HTHLYSR"/>
</dbReference>
<keyword evidence="4" id="KW-0804">Transcription</keyword>
<evidence type="ECO:0000256" key="1">
    <source>
        <dbReference type="ARBA" id="ARBA00009437"/>
    </source>
</evidence>
<dbReference type="FunFam" id="1.10.10.10:FF:000001">
    <property type="entry name" value="LysR family transcriptional regulator"/>
    <property type="match status" value="1"/>
</dbReference>
<dbReference type="EMBL" id="NVWI01000002">
    <property type="protein sequence ID" value="PCJ42903.1"/>
    <property type="molecule type" value="Genomic_DNA"/>
</dbReference>
<accession>A0A2A5CGN1</accession>
<dbReference type="GO" id="GO:0003677">
    <property type="term" value="F:DNA binding"/>
    <property type="evidence" value="ECO:0007669"/>
    <property type="project" value="UniProtKB-KW"/>
</dbReference>
<evidence type="ECO:0000313" key="7">
    <source>
        <dbReference type="Proteomes" id="UP000228987"/>
    </source>
</evidence>
<dbReference type="GO" id="GO:0032993">
    <property type="term" value="C:protein-DNA complex"/>
    <property type="evidence" value="ECO:0007669"/>
    <property type="project" value="TreeGrafter"/>
</dbReference>
<keyword evidence="2" id="KW-0805">Transcription regulation</keyword>
<sequence length="294" mass="33193">MFDLRKLRQFIAVAEELHFGKAAIRLHMSQPPLSRSIHQIEKDLQVELFVRHPHGVELTNEGEVFLNEARNILLTVERAYERTLQAKRGEIGRLVIGYHGSTVFDLLPRLIARFKQKFPQAQIDMHNMNKNEQLLNLRNHSIHIGIIRHVNDEPGITTHIITKEPIYVAVSNRHSLATAKSIAMKSLATEPLIVFPQANRPSFADQTISECRKSGFIPNVVQETEDAVSALVLVSAGLGISLVPHSACNIKIPDVTFIPLNNPKFRVELCCIHLTERRAPVLEAFLQIIKNTPQ</sequence>
<dbReference type="PANTHER" id="PTHR30346">
    <property type="entry name" value="TRANSCRIPTIONAL DUAL REGULATOR HCAR-RELATED"/>
    <property type="match status" value="1"/>
</dbReference>
<dbReference type="AlphaFoldDB" id="A0A2A5CGN1"/>
<gene>
    <name evidence="6" type="ORF">COA71_05255</name>
</gene>
<dbReference type="PROSITE" id="PS50931">
    <property type="entry name" value="HTH_LYSR"/>
    <property type="match status" value="1"/>
</dbReference>
<evidence type="ECO:0000256" key="3">
    <source>
        <dbReference type="ARBA" id="ARBA00023125"/>
    </source>
</evidence>